<evidence type="ECO:0000313" key="1">
    <source>
        <dbReference type="EMBL" id="EUC30488.1"/>
    </source>
</evidence>
<keyword evidence="2" id="KW-1185">Reference proteome</keyword>
<name>W6XXJ8_COCC2</name>
<dbReference type="EMBL" id="KI964699">
    <property type="protein sequence ID" value="EUC30488.1"/>
    <property type="molecule type" value="Genomic_DNA"/>
</dbReference>
<organism evidence="1 2">
    <name type="scientific">Cochliobolus carbonum (strain 26-R-13)</name>
    <name type="common">Maize leaf spot fungus</name>
    <name type="synonym">Bipolaris zeicola</name>
    <dbReference type="NCBI Taxonomy" id="930089"/>
    <lineage>
        <taxon>Eukaryota</taxon>
        <taxon>Fungi</taxon>
        <taxon>Dikarya</taxon>
        <taxon>Ascomycota</taxon>
        <taxon>Pezizomycotina</taxon>
        <taxon>Dothideomycetes</taxon>
        <taxon>Pleosporomycetidae</taxon>
        <taxon>Pleosporales</taxon>
        <taxon>Pleosporineae</taxon>
        <taxon>Pleosporaceae</taxon>
        <taxon>Bipolaris</taxon>
    </lineage>
</organism>
<protein>
    <submittedName>
        <fullName evidence="1">Uncharacterized protein</fullName>
    </submittedName>
</protein>
<dbReference type="OrthoDB" id="10378253at2759"/>
<gene>
    <name evidence="1" type="ORF">COCCADRAFT_39304</name>
</gene>
<dbReference type="AlphaFoldDB" id="W6XXJ8"/>
<dbReference type="GeneID" id="19148966"/>
<dbReference type="RefSeq" id="XP_007715216.1">
    <property type="nucleotide sequence ID" value="XM_007717026.1"/>
</dbReference>
<sequence length="152" mass="17129">MKGPGSTVHYPLSWCPIRKRRDTATAHESALKQTGAYTSFSSSFLLAFTWSSSHCNKPIRARCAHPCQRQIRITRHLDFLFFVAIITLISLSRRIISNENTAPTTPKAKILRKGNMLSIRYTVAEIPHSNRCTRHIGSFCSDSHTIPICEDA</sequence>
<evidence type="ECO:0000313" key="2">
    <source>
        <dbReference type="Proteomes" id="UP000053841"/>
    </source>
</evidence>
<dbReference type="KEGG" id="bze:COCCADRAFT_39304"/>
<accession>W6XXJ8</accession>
<proteinExistence type="predicted"/>
<dbReference type="HOGENOM" id="CLU_103825_0_0_1"/>
<dbReference type="Proteomes" id="UP000053841">
    <property type="component" value="Unassembled WGS sequence"/>
</dbReference>
<reference evidence="1 2" key="1">
    <citation type="journal article" date="2013" name="PLoS Genet.">
        <title>Comparative genome structure, secondary metabolite, and effector coding capacity across Cochliobolus pathogens.</title>
        <authorList>
            <person name="Condon B.J."/>
            <person name="Leng Y."/>
            <person name="Wu D."/>
            <person name="Bushley K.E."/>
            <person name="Ohm R.A."/>
            <person name="Otillar R."/>
            <person name="Martin J."/>
            <person name="Schackwitz W."/>
            <person name="Grimwood J."/>
            <person name="MohdZainudin N."/>
            <person name="Xue C."/>
            <person name="Wang R."/>
            <person name="Manning V.A."/>
            <person name="Dhillon B."/>
            <person name="Tu Z.J."/>
            <person name="Steffenson B.J."/>
            <person name="Salamov A."/>
            <person name="Sun H."/>
            <person name="Lowry S."/>
            <person name="LaButti K."/>
            <person name="Han J."/>
            <person name="Copeland A."/>
            <person name="Lindquist E."/>
            <person name="Barry K."/>
            <person name="Schmutz J."/>
            <person name="Baker S.E."/>
            <person name="Ciuffetti L.M."/>
            <person name="Grigoriev I.V."/>
            <person name="Zhong S."/>
            <person name="Turgeon B.G."/>
        </authorList>
    </citation>
    <scope>NUCLEOTIDE SEQUENCE [LARGE SCALE GENOMIC DNA]</scope>
    <source>
        <strain evidence="1 2">26-R-13</strain>
    </source>
</reference>